<dbReference type="InterPro" id="IPR001633">
    <property type="entry name" value="EAL_dom"/>
</dbReference>
<evidence type="ECO:0000313" key="5">
    <source>
        <dbReference type="EMBL" id="SFP79355.1"/>
    </source>
</evidence>
<dbReference type="GO" id="GO:0000160">
    <property type="term" value="P:phosphorelay signal transduction system"/>
    <property type="evidence" value="ECO:0007669"/>
    <property type="project" value="InterPro"/>
</dbReference>
<dbReference type="Pfam" id="PF00563">
    <property type="entry name" value="EAL"/>
    <property type="match status" value="1"/>
</dbReference>
<dbReference type="InterPro" id="IPR000160">
    <property type="entry name" value="GGDEF_dom"/>
</dbReference>
<dbReference type="CDD" id="cd01949">
    <property type="entry name" value="GGDEF"/>
    <property type="match status" value="1"/>
</dbReference>
<dbReference type="EMBL" id="FOWR01000024">
    <property type="protein sequence ID" value="SFP79355.1"/>
    <property type="molecule type" value="Genomic_DNA"/>
</dbReference>
<feature type="domain" description="EAL" evidence="3">
    <location>
        <begin position="502"/>
        <end position="751"/>
    </location>
</feature>
<dbReference type="SUPFAM" id="SSF141868">
    <property type="entry name" value="EAL domain-like"/>
    <property type="match status" value="1"/>
</dbReference>
<dbReference type="SMART" id="SM00267">
    <property type="entry name" value="GGDEF"/>
    <property type="match status" value="1"/>
</dbReference>
<dbReference type="Pfam" id="PF11849">
    <property type="entry name" value="DUF3369"/>
    <property type="match status" value="1"/>
</dbReference>
<dbReference type="InterPro" id="IPR029787">
    <property type="entry name" value="Nucleotide_cyclase"/>
</dbReference>
<dbReference type="CDD" id="cd00156">
    <property type="entry name" value="REC"/>
    <property type="match status" value="1"/>
</dbReference>
<dbReference type="InterPro" id="IPR011006">
    <property type="entry name" value="CheY-like_superfamily"/>
</dbReference>
<evidence type="ECO:0000259" key="2">
    <source>
        <dbReference type="PROSITE" id="PS50110"/>
    </source>
</evidence>
<dbReference type="Gene3D" id="3.20.20.450">
    <property type="entry name" value="EAL domain"/>
    <property type="match status" value="1"/>
</dbReference>
<evidence type="ECO:0000259" key="4">
    <source>
        <dbReference type="PROSITE" id="PS50887"/>
    </source>
</evidence>
<dbReference type="AlphaFoldDB" id="A0A1I5T8I3"/>
<dbReference type="PANTHER" id="PTHR33121:SF70">
    <property type="entry name" value="SIGNALING PROTEIN YKOW"/>
    <property type="match status" value="1"/>
</dbReference>
<dbReference type="Pfam" id="PF00990">
    <property type="entry name" value="GGDEF"/>
    <property type="match status" value="1"/>
</dbReference>
<gene>
    <name evidence="5" type="ORF">SAMN03084138_03143</name>
</gene>
<dbReference type="InterPro" id="IPR043128">
    <property type="entry name" value="Rev_trsase/Diguanyl_cyclase"/>
</dbReference>
<dbReference type="GeneID" id="35870338"/>
<evidence type="ECO:0000259" key="3">
    <source>
        <dbReference type="PROSITE" id="PS50883"/>
    </source>
</evidence>
<dbReference type="InterPro" id="IPR050706">
    <property type="entry name" value="Cyclic-di-GMP_PDE-like"/>
</dbReference>
<dbReference type="InterPro" id="IPR021800">
    <property type="entry name" value="DUF3369"/>
</dbReference>
<dbReference type="NCBIfam" id="TIGR00254">
    <property type="entry name" value="GGDEF"/>
    <property type="match status" value="1"/>
</dbReference>
<dbReference type="PROSITE" id="PS50887">
    <property type="entry name" value="GGDEF"/>
    <property type="match status" value="1"/>
</dbReference>
<feature type="domain" description="Response regulatory" evidence="2">
    <location>
        <begin position="26"/>
        <end position="150"/>
    </location>
</feature>
<name>A0A1I5T8I3_9GAMM</name>
<dbReference type="PROSITE" id="PS50883">
    <property type="entry name" value="EAL"/>
    <property type="match status" value="1"/>
</dbReference>
<dbReference type="PROSITE" id="PS50110">
    <property type="entry name" value="RESPONSE_REGULATORY"/>
    <property type="match status" value="1"/>
</dbReference>
<accession>A0A1I5T8I3</accession>
<dbReference type="SMART" id="SM00052">
    <property type="entry name" value="EAL"/>
    <property type="match status" value="1"/>
</dbReference>
<dbReference type="Gene3D" id="3.30.70.270">
    <property type="match status" value="1"/>
</dbReference>
<protein>
    <submittedName>
        <fullName evidence="5">Diguanylate cyclase (GGDEF) domain-containing protein</fullName>
    </submittedName>
</protein>
<dbReference type="OrthoDB" id="9813903at2"/>
<evidence type="ECO:0000313" key="6">
    <source>
        <dbReference type="Proteomes" id="UP000182692"/>
    </source>
</evidence>
<dbReference type="InterPro" id="IPR035919">
    <property type="entry name" value="EAL_sf"/>
</dbReference>
<dbReference type="CDD" id="cd01948">
    <property type="entry name" value="EAL"/>
    <property type="match status" value="1"/>
</dbReference>
<feature type="domain" description="GGDEF" evidence="4">
    <location>
        <begin position="362"/>
        <end position="493"/>
    </location>
</feature>
<sequence>MSAFKINIIDTPSTPSCRPETGKTWKIAVIDDEESMHQATTLALRNISVMGYPLSFLHAYSGEEGKALLQQHPDTAVVLLDVVMEKEDAGLVLANIIRNELNNKTTQIVLRTGQPGYAPEEAIIERFEINDYKTKNELTRNKLFSTICTAIRSYKNLISIEKSRDGLRKIIESSADQFQERSLARFSEGVLEQINVLFDIHSEGIFCVSTRPMNPPKELAKIYYQSKSEENESIVVAASQKYLNAFGKKLEQLPLDDASLSVIHQSLKESRNIIRGNDVALYLSTPSQWRAVIYIHSDKEDAINNIDPELLSVFIQNASLGLENTKYISQLLDAAFVDEVTGLASRLGFVDNYAPSLLEKEGALTLSVIDIDDFHQITESLGFDFGSKVLRAFANVLKQSLPSNSVIARLHSDSFAIATPIDEPALLDTLQSIQETTLSLQEVGSIRLGVSAGLHKIVLNEDDNCIEKALCRAEMALKQAKIQRRGETLTFDSLMEKNCNERLLIINKLRQDLTDEKLYMMFQPKVCIHDGSIIGAEALVRWHHQELGHVSPAVFVPIAEAAGLSFELDMFVFRSVCQIMAENPEFPEIAINISPLSFNRRELIPFLNQMLATYQIDKKRISLEITEGCMVQGEGSRKKMAELHTQQWCLHLDDFGSGYSSFGYLLELPVSVIKIDRIFTWELSKCERADRLLGGMVNMLSGMGKKVLIEGLETEEQVNAAREAGLDMAQGYYFYKPLLIGDLMSAFNEKKYHHTQPVINHASVSQSN</sequence>
<dbReference type="InterPro" id="IPR001789">
    <property type="entry name" value="Sig_transdc_resp-reg_receiver"/>
</dbReference>
<proteinExistence type="predicted"/>
<dbReference type="PANTHER" id="PTHR33121">
    <property type="entry name" value="CYCLIC DI-GMP PHOSPHODIESTERASE PDEF"/>
    <property type="match status" value="1"/>
</dbReference>
<reference evidence="5 6" key="1">
    <citation type="submission" date="2016-10" db="EMBL/GenBank/DDBJ databases">
        <authorList>
            <person name="de Groot N.N."/>
        </authorList>
    </citation>
    <scope>NUCLEOTIDE SEQUENCE [LARGE SCALE GENOMIC DNA]</scope>
    <source>
        <strain evidence="5 6">DSM 15893</strain>
    </source>
</reference>
<dbReference type="GO" id="GO:0071111">
    <property type="term" value="F:cyclic-guanylate-specific phosphodiesterase activity"/>
    <property type="evidence" value="ECO:0007669"/>
    <property type="project" value="InterPro"/>
</dbReference>
<dbReference type="SUPFAM" id="SSF52172">
    <property type="entry name" value="CheY-like"/>
    <property type="match status" value="1"/>
</dbReference>
<organism evidence="5 6">
    <name type="scientific">Enterovibrio norvegicus DSM 15893</name>
    <dbReference type="NCBI Taxonomy" id="1121869"/>
    <lineage>
        <taxon>Bacteria</taxon>
        <taxon>Pseudomonadati</taxon>
        <taxon>Pseudomonadota</taxon>
        <taxon>Gammaproteobacteria</taxon>
        <taxon>Vibrionales</taxon>
        <taxon>Vibrionaceae</taxon>
        <taxon>Enterovibrio</taxon>
    </lineage>
</organism>
<dbReference type="SUPFAM" id="SSF55073">
    <property type="entry name" value="Nucleotide cyclase"/>
    <property type="match status" value="1"/>
</dbReference>
<dbReference type="RefSeq" id="WP_074927654.1">
    <property type="nucleotide sequence ID" value="NZ_FOWR01000024.1"/>
</dbReference>
<keyword evidence="1" id="KW-0597">Phosphoprotein</keyword>
<dbReference type="Proteomes" id="UP000182692">
    <property type="component" value="Unassembled WGS sequence"/>
</dbReference>
<feature type="modified residue" description="4-aspartylphosphate" evidence="1">
    <location>
        <position position="81"/>
    </location>
</feature>
<dbReference type="Gene3D" id="3.40.50.2300">
    <property type="match status" value="1"/>
</dbReference>
<evidence type="ECO:0000256" key="1">
    <source>
        <dbReference type="PROSITE-ProRule" id="PRU00169"/>
    </source>
</evidence>
<dbReference type="STRING" id="1121869.SAMN03084138_03143"/>